<dbReference type="RefSeq" id="WP_162657131.1">
    <property type="nucleotide sequence ID" value="NZ_LR593887.1"/>
</dbReference>
<protein>
    <recommendedName>
        <fullName evidence="3">Repeat-companion domain protein</fullName>
    </recommendedName>
</protein>
<evidence type="ECO:0000313" key="1">
    <source>
        <dbReference type="EMBL" id="VIP01891.1"/>
    </source>
</evidence>
<dbReference type="Proteomes" id="UP000464378">
    <property type="component" value="Chromosome"/>
</dbReference>
<dbReference type="EMBL" id="LR593887">
    <property type="protein sequence ID" value="VTR99761.1"/>
    <property type="molecule type" value="Genomic_DNA"/>
</dbReference>
<dbReference type="PANTHER" id="PTHR13318">
    <property type="entry name" value="PARTNER OF PAIRED, ISOFORM B-RELATED"/>
    <property type="match status" value="1"/>
</dbReference>
<dbReference type="PANTHER" id="PTHR13318:SF190">
    <property type="entry name" value="PARTNER OF PAIRED, ISOFORM B"/>
    <property type="match status" value="1"/>
</dbReference>
<dbReference type="KEGG" id="tim:GMBLW1_20690"/>
<gene>
    <name evidence="1" type="ORF">GMBLW1_20690</name>
</gene>
<dbReference type="InterPro" id="IPR032675">
    <property type="entry name" value="LRR_dom_sf"/>
</dbReference>
<reference evidence="1" key="1">
    <citation type="submission" date="2019-04" db="EMBL/GenBank/DDBJ databases">
        <authorList>
            <consortium name="Science for Life Laboratories"/>
        </authorList>
    </citation>
    <scope>NUCLEOTIDE SEQUENCE</scope>
    <source>
        <strain evidence="1">MBLW1</strain>
    </source>
</reference>
<dbReference type="EMBL" id="LR586016">
    <property type="protein sequence ID" value="VIP01891.1"/>
    <property type="molecule type" value="Genomic_DNA"/>
</dbReference>
<proteinExistence type="predicted"/>
<organism evidence="1">
    <name type="scientific">Tuwongella immobilis</name>
    <dbReference type="NCBI Taxonomy" id="692036"/>
    <lineage>
        <taxon>Bacteria</taxon>
        <taxon>Pseudomonadati</taxon>
        <taxon>Planctomycetota</taxon>
        <taxon>Planctomycetia</taxon>
        <taxon>Gemmatales</taxon>
        <taxon>Gemmataceae</taxon>
        <taxon>Tuwongella</taxon>
    </lineage>
</organism>
<sequence length="415" mass="47131">MANQLEELLWAIVRADSLDELPWMAFQDYLQESGLALDGWLRQAREHPFRQGILSLNRERYRPVMDWAGLTATLNGPTECSGGMLRVSLPAVVFTSELKKGISVRWPVTFQLHVNQLSELQELEKRLRAHPPIPARMTLSFSRPLTPAMVAILESMPQPTGLKLQFEGEEIGVERIPAMPQLQSLILSNTTLTTTGMEALTRLRSLQSLVLLHLHDPTEAALRRLTECSLLRSIILDSRQIVPTTVLADWTRTLRLQRLSLGAFDPLTTRDLECLQQCPTLRDISFAMMNLAAVRDASPLLHLPKLERLDFMRYRGLISPEFWRMLSELPRLVELNLAMCETLREKDLESVAELPALRVLHLHDCQGLGAGIIPILARMRQLEELDVRGCTNVRPREWEGLRRALPRCQMVGLPS</sequence>
<name>A0A6C2YKQ8_9BACT</name>
<dbReference type="InParanoid" id="A0A6C2YKQ8"/>
<dbReference type="AlphaFoldDB" id="A0A6C2YKQ8"/>
<dbReference type="GO" id="GO:0019005">
    <property type="term" value="C:SCF ubiquitin ligase complex"/>
    <property type="evidence" value="ECO:0007669"/>
    <property type="project" value="TreeGrafter"/>
</dbReference>
<accession>A0A6C2YKQ8</accession>
<dbReference type="SUPFAM" id="SSF52047">
    <property type="entry name" value="RNI-like"/>
    <property type="match status" value="1"/>
</dbReference>
<evidence type="ECO:0008006" key="3">
    <source>
        <dbReference type="Google" id="ProtNLM"/>
    </source>
</evidence>
<dbReference type="Gene3D" id="3.80.10.10">
    <property type="entry name" value="Ribonuclease Inhibitor"/>
    <property type="match status" value="1"/>
</dbReference>
<keyword evidence="2" id="KW-1185">Reference proteome</keyword>
<dbReference type="GO" id="GO:0031146">
    <property type="term" value="P:SCF-dependent proteasomal ubiquitin-dependent protein catabolic process"/>
    <property type="evidence" value="ECO:0007669"/>
    <property type="project" value="TreeGrafter"/>
</dbReference>
<evidence type="ECO:0000313" key="2">
    <source>
        <dbReference type="Proteomes" id="UP000464378"/>
    </source>
</evidence>